<feature type="domain" description="ABC transmembrane type-1" evidence="9">
    <location>
        <begin position="93"/>
        <end position="305"/>
    </location>
</feature>
<dbReference type="PROSITE" id="PS50928">
    <property type="entry name" value="ABC_TM1"/>
    <property type="match status" value="1"/>
</dbReference>
<feature type="transmembrane region" description="Helical" evidence="7">
    <location>
        <begin position="97"/>
        <end position="119"/>
    </location>
</feature>
<feature type="transmembrane region" description="Helical" evidence="7">
    <location>
        <begin position="224"/>
        <end position="249"/>
    </location>
</feature>
<keyword evidence="10" id="KW-0762">Sugar transport</keyword>
<comment type="subcellular location">
    <subcellularLocation>
        <location evidence="1 7">Cell membrane</location>
        <topology evidence="1 7">Multi-pass membrane protein</topology>
    </subcellularLocation>
</comment>
<evidence type="ECO:0000256" key="8">
    <source>
        <dbReference type="SAM" id="MobiDB-lite"/>
    </source>
</evidence>
<dbReference type="SUPFAM" id="SSF161098">
    <property type="entry name" value="MetI-like"/>
    <property type="match status" value="1"/>
</dbReference>
<dbReference type="InterPro" id="IPR051393">
    <property type="entry name" value="ABC_transporter_permease"/>
</dbReference>
<dbReference type="GO" id="GO:0005886">
    <property type="term" value="C:plasma membrane"/>
    <property type="evidence" value="ECO:0007669"/>
    <property type="project" value="UniProtKB-SubCell"/>
</dbReference>
<dbReference type="Gene3D" id="1.10.3720.10">
    <property type="entry name" value="MetI-like"/>
    <property type="match status" value="1"/>
</dbReference>
<evidence type="ECO:0000256" key="5">
    <source>
        <dbReference type="ARBA" id="ARBA00022989"/>
    </source>
</evidence>
<feature type="transmembrane region" description="Helical" evidence="7">
    <location>
        <begin position="131"/>
        <end position="149"/>
    </location>
</feature>
<evidence type="ECO:0000256" key="4">
    <source>
        <dbReference type="ARBA" id="ARBA00022692"/>
    </source>
</evidence>
<evidence type="ECO:0000313" key="10">
    <source>
        <dbReference type="EMBL" id="MBA8952982.1"/>
    </source>
</evidence>
<evidence type="ECO:0000256" key="7">
    <source>
        <dbReference type="RuleBase" id="RU363032"/>
    </source>
</evidence>
<feature type="transmembrane region" description="Helical" evidence="7">
    <location>
        <begin position="39"/>
        <end position="60"/>
    </location>
</feature>
<gene>
    <name evidence="10" type="ORF">HNR61_004632</name>
</gene>
<dbReference type="EMBL" id="JACJIA010000006">
    <property type="protein sequence ID" value="MBA8952982.1"/>
    <property type="molecule type" value="Genomic_DNA"/>
</dbReference>
<dbReference type="InterPro" id="IPR035906">
    <property type="entry name" value="MetI-like_sf"/>
</dbReference>
<keyword evidence="4 7" id="KW-0812">Transmembrane</keyword>
<organism evidence="10 11">
    <name type="scientific">Actinomadura namibiensis</name>
    <dbReference type="NCBI Taxonomy" id="182080"/>
    <lineage>
        <taxon>Bacteria</taxon>
        <taxon>Bacillati</taxon>
        <taxon>Actinomycetota</taxon>
        <taxon>Actinomycetes</taxon>
        <taxon>Streptosporangiales</taxon>
        <taxon>Thermomonosporaceae</taxon>
        <taxon>Actinomadura</taxon>
    </lineage>
</organism>
<evidence type="ECO:0000256" key="6">
    <source>
        <dbReference type="ARBA" id="ARBA00023136"/>
    </source>
</evidence>
<evidence type="ECO:0000256" key="3">
    <source>
        <dbReference type="ARBA" id="ARBA00022475"/>
    </source>
</evidence>
<accession>A0A7W3LRP2</accession>
<feature type="transmembrane region" description="Helical" evidence="7">
    <location>
        <begin position="284"/>
        <end position="306"/>
    </location>
</feature>
<keyword evidence="3" id="KW-1003">Cell membrane</keyword>
<dbReference type="PANTHER" id="PTHR30193:SF37">
    <property type="entry name" value="INNER MEMBRANE ABC TRANSPORTER PERMEASE PROTEIN YCJO"/>
    <property type="match status" value="1"/>
</dbReference>
<dbReference type="Proteomes" id="UP000572680">
    <property type="component" value="Unassembled WGS sequence"/>
</dbReference>
<keyword evidence="2 7" id="KW-0813">Transport</keyword>
<proteinExistence type="inferred from homology"/>
<dbReference type="RefSeq" id="WP_182845244.1">
    <property type="nucleotide sequence ID" value="NZ_BAAALP010000036.1"/>
</dbReference>
<feature type="region of interest" description="Disordered" evidence="8">
    <location>
        <begin position="1"/>
        <end position="22"/>
    </location>
</feature>
<keyword evidence="5 7" id="KW-1133">Transmembrane helix</keyword>
<keyword evidence="11" id="KW-1185">Reference proteome</keyword>
<protein>
    <submittedName>
        <fullName evidence="10">Multiple sugar transport system permease protein</fullName>
    </submittedName>
</protein>
<dbReference type="InterPro" id="IPR000515">
    <property type="entry name" value="MetI-like"/>
</dbReference>
<dbReference type="Pfam" id="PF00528">
    <property type="entry name" value="BPD_transp_1"/>
    <property type="match status" value="1"/>
</dbReference>
<comment type="similarity">
    <text evidence="7">Belongs to the binding-protein-dependent transport system permease family.</text>
</comment>
<reference evidence="10 11" key="1">
    <citation type="submission" date="2020-08" db="EMBL/GenBank/DDBJ databases">
        <title>Genomic Encyclopedia of Type Strains, Phase IV (KMG-IV): sequencing the most valuable type-strain genomes for metagenomic binning, comparative biology and taxonomic classification.</title>
        <authorList>
            <person name="Goeker M."/>
        </authorList>
    </citation>
    <scope>NUCLEOTIDE SEQUENCE [LARGE SCALE GENOMIC DNA]</scope>
    <source>
        <strain evidence="10 11">DSM 44197</strain>
    </source>
</reference>
<evidence type="ECO:0000259" key="9">
    <source>
        <dbReference type="PROSITE" id="PS50928"/>
    </source>
</evidence>
<name>A0A7W3LRP2_ACTNM</name>
<dbReference type="PANTHER" id="PTHR30193">
    <property type="entry name" value="ABC TRANSPORTER PERMEASE PROTEIN"/>
    <property type="match status" value="1"/>
</dbReference>
<dbReference type="AlphaFoldDB" id="A0A7W3LRP2"/>
<comment type="caution">
    <text evidence="10">The sequence shown here is derived from an EMBL/GenBank/DDBJ whole genome shotgun (WGS) entry which is preliminary data.</text>
</comment>
<dbReference type="CDD" id="cd06261">
    <property type="entry name" value="TM_PBP2"/>
    <property type="match status" value="1"/>
</dbReference>
<dbReference type="GO" id="GO:0055085">
    <property type="term" value="P:transmembrane transport"/>
    <property type="evidence" value="ECO:0007669"/>
    <property type="project" value="InterPro"/>
</dbReference>
<evidence type="ECO:0000256" key="1">
    <source>
        <dbReference type="ARBA" id="ARBA00004651"/>
    </source>
</evidence>
<sequence length="315" mass="34504">MSAHETLPRPRSAAGGGDSPRRAPRGTGFRLFGRFRFGYLSPAVLVVAVLLYLPFLWTVYLSMTRYDGLGSPVFTGLENYTRLLDDPAMLTSIRNTLLWVLGTTVLPVGLGLLVAVLSYDIRGGGWYRLPFLLPYAMSGAGLGLVWGFILQPDGVANKVLGFLGMPGGETAFLNDGPENTLAMIVVWTWQQLGVNMLLFVVGLQSIPRAPIEAARLDGASGWRLFRHVIWPLMRPLTTVVVGLALVASLKTFDIVWVMTQGGPGRTSETLAVTMYRDVFVADEYGYGSAIAVLLTTVTGLSSYAYMRRQTRREDF</sequence>
<evidence type="ECO:0000313" key="11">
    <source>
        <dbReference type="Proteomes" id="UP000572680"/>
    </source>
</evidence>
<feature type="transmembrane region" description="Helical" evidence="7">
    <location>
        <begin position="181"/>
        <end position="203"/>
    </location>
</feature>
<keyword evidence="6 7" id="KW-0472">Membrane</keyword>
<evidence type="ECO:0000256" key="2">
    <source>
        <dbReference type="ARBA" id="ARBA00022448"/>
    </source>
</evidence>